<feature type="domain" description="At1g61320/AtMIF1 LRR" evidence="2">
    <location>
        <begin position="95"/>
        <end position="250"/>
    </location>
</feature>
<feature type="domain" description="F-box" evidence="1">
    <location>
        <begin position="30"/>
        <end position="68"/>
    </location>
</feature>
<keyword evidence="3" id="KW-1185">Reference proteome</keyword>
<accession>A0ABM0TUD5</accession>
<sequence>MAEDNLTAGVRVPSCRYDRRCKIKGEVDLISSLPDVILQHILCFIPTKLAITTCLLSRRWRYVWCDTPSLSFINGSTLNAALYYKTQDRYTAPKMMDLNIRAREIHHIPQLNSWIELAMSRNVENMSLKIVANLLDKYDIPEFFYINTSVKQLTFEFYYANMIPIRSVSWISLKKLSLRCCSLSDESLAKFLSGCPVLESLTLHLCDELRVLDLSKWLRLRTLHVVRNLSGPDPMQIVAPHIHRLILRNSQFPCTLVDVSSLRSFVVILFRCSSLLFLLL</sequence>
<dbReference type="InterPro" id="IPR032675">
    <property type="entry name" value="LRR_dom_sf"/>
</dbReference>
<dbReference type="InterPro" id="IPR055357">
    <property type="entry name" value="LRR_At1g61320_AtMIF1"/>
</dbReference>
<dbReference type="SUPFAM" id="SSF81383">
    <property type="entry name" value="F-box domain"/>
    <property type="match status" value="1"/>
</dbReference>
<dbReference type="Pfam" id="PF23622">
    <property type="entry name" value="LRR_At1g61320_AtMIF1"/>
    <property type="match status" value="1"/>
</dbReference>
<dbReference type="RefSeq" id="XP_010431588.1">
    <property type="nucleotide sequence ID" value="XM_010433286.2"/>
</dbReference>
<proteinExistence type="predicted"/>
<organism evidence="3 4">
    <name type="scientific">Camelina sativa</name>
    <name type="common">False flax</name>
    <name type="synonym">Myagrum sativum</name>
    <dbReference type="NCBI Taxonomy" id="90675"/>
    <lineage>
        <taxon>Eukaryota</taxon>
        <taxon>Viridiplantae</taxon>
        <taxon>Streptophyta</taxon>
        <taxon>Embryophyta</taxon>
        <taxon>Tracheophyta</taxon>
        <taxon>Spermatophyta</taxon>
        <taxon>Magnoliopsida</taxon>
        <taxon>eudicotyledons</taxon>
        <taxon>Gunneridae</taxon>
        <taxon>Pentapetalae</taxon>
        <taxon>rosids</taxon>
        <taxon>malvids</taxon>
        <taxon>Brassicales</taxon>
        <taxon>Brassicaceae</taxon>
        <taxon>Camelineae</taxon>
        <taxon>Camelina</taxon>
    </lineage>
</organism>
<dbReference type="InterPro" id="IPR053781">
    <property type="entry name" value="F-box_AtFBL13-like"/>
</dbReference>
<dbReference type="CDD" id="cd22160">
    <property type="entry name" value="F-box_AtFBL13-like"/>
    <property type="match status" value="1"/>
</dbReference>
<dbReference type="PANTHER" id="PTHR32153">
    <property type="entry name" value="OJ000223_09.16 PROTEIN"/>
    <property type="match status" value="1"/>
</dbReference>
<dbReference type="SUPFAM" id="SSF52047">
    <property type="entry name" value="RNI-like"/>
    <property type="match status" value="1"/>
</dbReference>
<evidence type="ECO:0000259" key="2">
    <source>
        <dbReference type="Pfam" id="PF23622"/>
    </source>
</evidence>
<dbReference type="InterPro" id="IPR001810">
    <property type="entry name" value="F-box_dom"/>
</dbReference>
<reference evidence="4" key="2">
    <citation type="submission" date="2025-08" db="UniProtKB">
        <authorList>
            <consortium name="RefSeq"/>
        </authorList>
    </citation>
    <scope>IDENTIFICATION</scope>
    <source>
        <tissue evidence="4">Leaf</tissue>
    </source>
</reference>
<dbReference type="Gene3D" id="3.80.10.10">
    <property type="entry name" value="Ribonuclease Inhibitor"/>
    <property type="match status" value="1"/>
</dbReference>
<evidence type="ECO:0000313" key="4">
    <source>
        <dbReference type="RefSeq" id="XP_010431588.1"/>
    </source>
</evidence>
<dbReference type="GeneID" id="104715923"/>
<evidence type="ECO:0000313" key="3">
    <source>
        <dbReference type="Proteomes" id="UP000694864"/>
    </source>
</evidence>
<dbReference type="InterPro" id="IPR044997">
    <property type="entry name" value="F-box_plant"/>
</dbReference>
<gene>
    <name evidence="4" type="primary">LOC104715923</name>
</gene>
<dbReference type="Pfam" id="PF00646">
    <property type="entry name" value="F-box"/>
    <property type="match status" value="1"/>
</dbReference>
<name>A0ABM0TUD5_CAMSA</name>
<protein>
    <submittedName>
        <fullName evidence="4">F-box/LRR-repeat protein At3g18150</fullName>
    </submittedName>
</protein>
<evidence type="ECO:0000259" key="1">
    <source>
        <dbReference type="Pfam" id="PF00646"/>
    </source>
</evidence>
<reference evidence="3" key="1">
    <citation type="journal article" date="2014" name="Nat. Commun.">
        <title>The emerging biofuel crop Camelina sativa retains a highly undifferentiated hexaploid genome structure.</title>
        <authorList>
            <person name="Kagale S."/>
            <person name="Koh C."/>
            <person name="Nixon J."/>
            <person name="Bollina V."/>
            <person name="Clarke W.E."/>
            <person name="Tuteja R."/>
            <person name="Spillane C."/>
            <person name="Robinson S.J."/>
            <person name="Links M.G."/>
            <person name="Clarke C."/>
            <person name="Higgins E.E."/>
            <person name="Huebert T."/>
            <person name="Sharpe A.G."/>
            <person name="Parkin I.A."/>
        </authorList>
    </citation>
    <scope>NUCLEOTIDE SEQUENCE [LARGE SCALE GENOMIC DNA]</scope>
    <source>
        <strain evidence="3">cv. DH55</strain>
    </source>
</reference>
<dbReference type="Proteomes" id="UP000694864">
    <property type="component" value="Chromosome 9"/>
</dbReference>
<dbReference type="Gene3D" id="1.20.1280.50">
    <property type="match status" value="1"/>
</dbReference>
<dbReference type="InterPro" id="IPR036047">
    <property type="entry name" value="F-box-like_dom_sf"/>
</dbReference>